<protein>
    <submittedName>
        <fullName evidence="1">L-fuculose-phosphate aldolase</fullName>
        <ecNumber evidence="1">4.1.2.17</ecNumber>
    </submittedName>
</protein>
<name>A0ACD1A916_9FIRM</name>
<sequence length="215" mass="24243">MLMRDEREAIVEYCIKLIEHGLTKGTGGNISVFDREKKIMAISPGGMDYYKTKPEDVVVMDLDGTIVDGNRKPSSEYLLHKIFYERREDCNSVVHCHSMFSAVLACLRWPIPATHYMIALAGKDVRCAEYATFGTQQLAENAFEAMKDRNAALMGNHGLLAVAPDLPNAFNIAEEIEFCAEIYYRGKCVGEPVVLSDAEMELMLLRFQQYSKVNK</sequence>
<gene>
    <name evidence="1" type="ORF">FRZ06_05365</name>
</gene>
<organism evidence="1 2">
    <name type="scientific">Anoxybacterium hadale</name>
    <dbReference type="NCBI Taxonomy" id="3408580"/>
    <lineage>
        <taxon>Bacteria</taxon>
        <taxon>Bacillati</taxon>
        <taxon>Bacillota</taxon>
        <taxon>Clostridia</taxon>
        <taxon>Peptostreptococcales</taxon>
        <taxon>Anaerovoracaceae</taxon>
        <taxon>Anoxybacterium</taxon>
    </lineage>
</organism>
<proteinExistence type="predicted"/>
<keyword evidence="1" id="KW-0456">Lyase</keyword>
<evidence type="ECO:0000313" key="2">
    <source>
        <dbReference type="Proteomes" id="UP000594014"/>
    </source>
</evidence>
<keyword evidence="2" id="KW-1185">Reference proteome</keyword>
<dbReference type="EMBL" id="CP042469">
    <property type="protein sequence ID" value="QOX62814.1"/>
    <property type="molecule type" value="Genomic_DNA"/>
</dbReference>
<evidence type="ECO:0000313" key="1">
    <source>
        <dbReference type="EMBL" id="QOX62814.1"/>
    </source>
</evidence>
<reference evidence="1" key="1">
    <citation type="submission" date="2019-08" db="EMBL/GenBank/DDBJ databases">
        <title>Genome sequence of Clostridiales bacterium MT110.</title>
        <authorList>
            <person name="Cao J."/>
        </authorList>
    </citation>
    <scope>NUCLEOTIDE SEQUENCE</scope>
    <source>
        <strain evidence="1">MT110</strain>
    </source>
</reference>
<accession>A0ACD1A916</accession>
<dbReference type="Proteomes" id="UP000594014">
    <property type="component" value="Chromosome"/>
</dbReference>
<dbReference type="EC" id="4.1.2.17" evidence="1"/>